<dbReference type="GO" id="GO:0046655">
    <property type="term" value="P:folic acid metabolic process"/>
    <property type="evidence" value="ECO:0007669"/>
    <property type="project" value="TreeGrafter"/>
</dbReference>
<dbReference type="RefSeq" id="XP_064663261.1">
    <property type="nucleotide sequence ID" value="XM_064798934.1"/>
</dbReference>
<evidence type="ECO:0000256" key="3">
    <source>
        <dbReference type="ARBA" id="ARBA00018886"/>
    </source>
</evidence>
<dbReference type="InterPro" id="IPR024072">
    <property type="entry name" value="DHFR-like_dom_sf"/>
</dbReference>
<dbReference type="GO" id="GO:0046654">
    <property type="term" value="P:tetrahydrofolate biosynthetic process"/>
    <property type="evidence" value="ECO:0007669"/>
    <property type="project" value="InterPro"/>
</dbReference>
<comment type="similarity">
    <text evidence="7">Belongs to the dihydrofolate reductase family.</text>
</comment>
<name>A0AAV9PQK1_9PEZI</name>
<feature type="domain" description="DHFR" evidence="8">
    <location>
        <begin position="11"/>
        <end position="233"/>
    </location>
</feature>
<dbReference type="InterPro" id="IPR001796">
    <property type="entry name" value="DHFR_dom"/>
</dbReference>
<gene>
    <name evidence="9" type="ORF">LTR77_001673</name>
</gene>
<comment type="pathway">
    <text evidence="1">Cofactor biosynthesis; tetrahydrofolate biosynthesis; 5,6,7,8-tetrahydrofolate from 7,8-dihydrofolate: step 1/1.</text>
</comment>
<dbReference type="PANTHER" id="PTHR48069">
    <property type="entry name" value="DIHYDROFOLATE REDUCTASE"/>
    <property type="match status" value="1"/>
</dbReference>
<evidence type="ECO:0000256" key="5">
    <source>
        <dbReference type="ARBA" id="ARBA00022857"/>
    </source>
</evidence>
<dbReference type="AlphaFoldDB" id="A0AAV9PQK1"/>
<dbReference type="EC" id="1.5.1.3" evidence="2"/>
<sequence length="234" mass="25767">MAEDMSAKQAPLTLIVAATTKNGIGKDGALPWPMLKKEMAYFARVTKRVPMPSNTGSLQSDTLKDNVLSGTQRNAVIMGRKTWESIPPKFRPLKGRTNIVISSQARHELQGIPDDVVVASSILSALEDFDKHVKEGKALPLGRAFIIGGSSIYKSALEMPQTKHILLTRIQKDYECDTFFPVELGGTGTTSDGWQRRSLQDLRKFAGEEVPDGPVTEAGGDEEVPFEYQLYERS</sequence>
<evidence type="ECO:0000313" key="9">
    <source>
        <dbReference type="EMBL" id="KAK5174592.1"/>
    </source>
</evidence>
<keyword evidence="4" id="KW-0554">One-carbon metabolism</keyword>
<dbReference type="PANTHER" id="PTHR48069:SF3">
    <property type="entry name" value="DIHYDROFOLATE REDUCTASE"/>
    <property type="match status" value="1"/>
</dbReference>
<proteinExistence type="inferred from homology"/>
<dbReference type="GO" id="GO:0004146">
    <property type="term" value="F:dihydrofolate reductase activity"/>
    <property type="evidence" value="ECO:0007669"/>
    <property type="project" value="UniProtKB-EC"/>
</dbReference>
<evidence type="ECO:0000313" key="10">
    <source>
        <dbReference type="Proteomes" id="UP001337655"/>
    </source>
</evidence>
<dbReference type="GeneID" id="89923021"/>
<dbReference type="GO" id="GO:0006730">
    <property type="term" value="P:one-carbon metabolic process"/>
    <property type="evidence" value="ECO:0007669"/>
    <property type="project" value="UniProtKB-KW"/>
</dbReference>
<dbReference type="PROSITE" id="PS00075">
    <property type="entry name" value="DHFR_1"/>
    <property type="match status" value="1"/>
</dbReference>
<dbReference type="Proteomes" id="UP001337655">
    <property type="component" value="Unassembled WGS sequence"/>
</dbReference>
<keyword evidence="6" id="KW-0560">Oxidoreductase</keyword>
<dbReference type="InterPro" id="IPR012259">
    <property type="entry name" value="DHFR"/>
</dbReference>
<dbReference type="Pfam" id="PF00186">
    <property type="entry name" value="DHFR_1"/>
    <property type="match status" value="1"/>
</dbReference>
<organism evidence="9 10">
    <name type="scientific">Saxophila tyrrhenica</name>
    <dbReference type="NCBI Taxonomy" id="1690608"/>
    <lineage>
        <taxon>Eukaryota</taxon>
        <taxon>Fungi</taxon>
        <taxon>Dikarya</taxon>
        <taxon>Ascomycota</taxon>
        <taxon>Pezizomycotina</taxon>
        <taxon>Dothideomycetes</taxon>
        <taxon>Dothideomycetidae</taxon>
        <taxon>Mycosphaerellales</taxon>
        <taxon>Extremaceae</taxon>
        <taxon>Saxophila</taxon>
    </lineage>
</organism>
<dbReference type="SUPFAM" id="SSF53597">
    <property type="entry name" value="Dihydrofolate reductase-like"/>
    <property type="match status" value="1"/>
</dbReference>
<evidence type="ECO:0000256" key="1">
    <source>
        <dbReference type="ARBA" id="ARBA00004903"/>
    </source>
</evidence>
<dbReference type="PROSITE" id="PS51330">
    <property type="entry name" value="DHFR_2"/>
    <property type="match status" value="1"/>
</dbReference>
<evidence type="ECO:0000256" key="6">
    <source>
        <dbReference type="ARBA" id="ARBA00023002"/>
    </source>
</evidence>
<evidence type="ECO:0000256" key="4">
    <source>
        <dbReference type="ARBA" id="ARBA00022563"/>
    </source>
</evidence>
<evidence type="ECO:0000256" key="2">
    <source>
        <dbReference type="ARBA" id="ARBA00012856"/>
    </source>
</evidence>
<dbReference type="GO" id="GO:0005739">
    <property type="term" value="C:mitochondrion"/>
    <property type="evidence" value="ECO:0007669"/>
    <property type="project" value="TreeGrafter"/>
</dbReference>
<dbReference type="PRINTS" id="PR00070">
    <property type="entry name" value="DHFR"/>
</dbReference>
<dbReference type="CDD" id="cd00209">
    <property type="entry name" value="DHFR"/>
    <property type="match status" value="1"/>
</dbReference>
<dbReference type="GO" id="GO:0050661">
    <property type="term" value="F:NADP binding"/>
    <property type="evidence" value="ECO:0007669"/>
    <property type="project" value="InterPro"/>
</dbReference>
<dbReference type="EMBL" id="JAVRRT010000002">
    <property type="protein sequence ID" value="KAK5174592.1"/>
    <property type="molecule type" value="Genomic_DNA"/>
</dbReference>
<protein>
    <recommendedName>
        <fullName evidence="3">Dihydrofolate reductase</fullName>
        <ecNumber evidence="2">1.5.1.3</ecNumber>
    </recommendedName>
</protein>
<reference evidence="9 10" key="1">
    <citation type="submission" date="2023-08" db="EMBL/GenBank/DDBJ databases">
        <title>Black Yeasts Isolated from many extreme environments.</title>
        <authorList>
            <person name="Coleine C."/>
            <person name="Stajich J.E."/>
            <person name="Selbmann L."/>
        </authorList>
    </citation>
    <scope>NUCLEOTIDE SEQUENCE [LARGE SCALE GENOMIC DNA]</scope>
    <source>
        <strain evidence="9 10">CCFEE 5935</strain>
    </source>
</reference>
<dbReference type="Gene3D" id="3.40.430.10">
    <property type="entry name" value="Dihydrofolate Reductase, subunit A"/>
    <property type="match status" value="1"/>
</dbReference>
<dbReference type="GO" id="GO:0046452">
    <property type="term" value="P:dihydrofolate metabolic process"/>
    <property type="evidence" value="ECO:0007669"/>
    <property type="project" value="TreeGrafter"/>
</dbReference>
<evidence type="ECO:0000259" key="8">
    <source>
        <dbReference type="PROSITE" id="PS51330"/>
    </source>
</evidence>
<dbReference type="InterPro" id="IPR017925">
    <property type="entry name" value="DHFR_CS"/>
</dbReference>
<accession>A0AAV9PQK1</accession>
<keyword evidence="10" id="KW-1185">Reference proteome</keyword>
<evidence type="ECO:0000256" key="7">
    <source>
        <dbReference type="RuleBase" id="RU004474"/>
    </source>
</evidence>
<comment type="caution">
    <text evidence="9">The sequence shown here is derived from an EMBL/GenBank/DDBJ whole genome shotgun (WGS) entry which is preliminary data.</text>
</comment>
<keyword evidence="5" id="KW-0521">NADP</keyword>